<feature type="transmembrane region" description="Helical" evidence="9">
    <location>
        <begin position="320"/>
        <end position="349"/>
    </location>
</feature>
<feature type="transmembrane region" description="Helical" evidence="9">
    <location>
        <begin position="121"/>
        <end position="143"/>
    </location>
</feature>
<feature type="transmembrane region" description="Helical" evidence="9">
    <location>
        <begin position="194"/>
        <end position="219"/>
    </location>
</feature>
<accession>A0A5J4LJJ6</accession>
<evidence type="ECO:0000256" key="4">
    <source>
        <dbReference type="ARBA" id="ARBA00022692"/>
    </source>
</evidence>
<comment type="subcellular location">
    <subcellularLocation>
        <location evidence="1">Cell membrane</location>
        <topology evidence="1">Multi-pass membrane protein</topology>
    </subcellularLocation>
</comment>
<organism evidence="10 11">
    <name type="scientific">Streptomyces angustmyceticus</name>
    <dbReference type="NCBI Taxonomy" id="285578"/>
    <lineage>
        <taxon>Bacteria</taxon>
        <taxon>Bacillati</taxon>
        <taxon>Actinomycetota</taxon>
        <taxon>Actinomycetes</taxon>
        <taxon>Kitasatosporales</taxon>
        <taxon>Streptomycetaceae</taxon>
        <taxon>Streptomyces</taxon>
    </lineage>
</organism>
<reference evidence="10 11" key="1">
    <citation type="submission" date="2019-10" db="EMBL/GenBank/DDBJ databases">
        <title>Whole genome shotgun sequence of Streptomyces angustmyceticus NBRC 3934.</title>
        <authorList>
            <person name="Hosoyama A."/>
            <person name="Ichikawa N."/>
            <person name="Kimura A."/>
            <person name="Kitahashi Y."/>
            <person name="Komaki H."/>
            <person name="Uohara A."/>
        </authorList>
    </citation>
    <scope>NUCLEOTIDE SEQUENCE [LARGE SCALE GENOMIC DNA]</scope>
    <source>
        <strain evidence="10 11">NBRC 3934</strain>
    </source>
</reference>
<dbReference type="RefSeq" id="WP_086720343.1">
    <property type="nucleotide sequence ID" value="NZ_BLAG01000011.1"/>
</dbReference>
<evidence type="ECO:0000256" key="6">
    <source>
        <dbReference type="ARBA" id="ARBA00023136"/>
    </source>
</evidence>
<feature type="region of interest" description="Disordered" evidence="8">
    <location>
        <begin position="422"/>
        <end position="466"/>
    </location>
</feature>
<dbReference type="AlphaFoldDB" id="A0A5J4LJJ6"/>
<keyword evidence="10" id="KW-0328">Glycosyltransferase</keyword>
<dbReference type="GO" id="GO:0005886">
    <property type="term" value="C:plasma membrane"/>
    <property type="evidence" value="ECO:0007669"/>
    <property type="project" value="UniProtKB-SubCell"/>
</dbReference>
<keyword evidence="5 9" id="KW-1133">Transmembrane helix</keyword>
<feature type="compositionally biased region" description="Basic residues" evidence="8">
    <location>
        <begin position="441"/>
        <end position="450"/>
    </location>
</feature>
<feature type="transmembrane region" description="Helical" evidence="9">
    <location>
        <begin position="40"/>
        <end position="57"/>
    </location>
</feature>
<evidence type="ECO:0000256" key="9">
    <source>
        <dbReference type="SAM" id="Phobius"/>
    </source>
</evidence>
<keyword evidence="3 10" id="KW-0808">Transferase</keyword>
<dbReference type="Pfam" id="PF09594">
    <property type="entry name" value="GT87"/>
    <property type="match status" value="1"/>
</dbReference>
<evidence type="ECO:0000256" key="1">
    <source>
        <dbReference type="ARBA" id="ARBA00004651"/>
    </source>
</evidence>
<feature type="compositionally biased region" description="Gly residues" evidence="8">
    <location>
        <begin position="422"/>
        <end position="437"/>
    </location>
</feature>
<keyword evidence="2" id="KW-1003">Cell membrane</keyword>
<dbReference type="GO" id="GO:0016758">
    <property type="term" value="F:hexosyltransferase activity"/>
    <property type="evidence" value="ECO:0007669"/>
    <property type="project" value="InterPro"/>
</dbReference>
<proteinExistence type="inferred from homology"/>
<evidence type="ECO:0000256" key="5">
    <source>
        <dbReference type="ARBA" id="ARBA00022989"/>
    </source>
</evidence>
<feature type="transmembrane region" description="Helical" evidence="9">
    <location>
        <begin position="226"/>
        <end position="245"/>
    </location>
</feature>
<feature type="transmembrane region" description="Helical" evidence="9">
    <location>
        <begin position="290"/>
        <end position="308"/>
    </location>
</feature>
<feature type="compositionally biased region" description="Pro residues" evidence="8">
    <location>
        <begin position="10"/>
        <end position="20"/>
    </location>
</feature>
<keyword evidence="6 9" id="KW-0472">Membrane</keyword>
<name>A0A5J4LJJ6_9ACTN</name>
<feature type="transmembrane region" description="Helical" evidence="9">
    <location>
        <begin position="392"/>
        <end position="413"/>
    </location>
</feature>
<evidence type="ECO:0000256" key="7">
    <source>
        <dbReference type="ARBA" id="ARBA00024033"/>
    </source>
</evidence>
<keyword evidence="11" id="KW-1185">Reference proteome</keyword>
<evidence type="ECO:0000256" key="3">
    <source>
        <dbReference type="ARBA" id="ARBA00022679"/>
    </source>
</evidence>
<feature type="transmembrane region" description="Helical" evidence="9">
    <location>
        <begin position="155"/>
        <end position="188"/>
    </location>
</feature>
<keyword evidence="4 9" id="KW-0812">Transmembrane</keyword>
<dbReference type="InterPro" id="IPR018584">
    <property type="entry name" value="GT87"/>
</dbReference>
<evidence type="ECO:0000256" key="8">
    <source>
        <dbReference type="SAM" id="MobiDB-lite"/>
    </source>
</evidence>
<feature type="region of interest" description="Disordered" evidence="8">
    <location>
        <begin position="1"/>
        <end position="25"/>
    </location>
</feature>
<evidence type="ECO:0000313" key="11">
    <source>
        <dbReference type="Proteomes" id="UP000325598"/>
    </source>
</evidence>
<gene>
    <name evidence="10" type="primary">pimE_2</name>
    <name evidence="10" type="ORF">San01_42230</name>
</gene>
<comment type="similarity">
    <text evidence="7">Belongs to the glycosyltransferase 87 family.</text>
</comment>
<dbReference type="OrthoDB" id="9774600at2"/>
<evidence type="ECO:0000256" key="2">
    <source>
        <dbReference type="ARBA" id="ARBA00022475"/>
    </source>
</evidence>
<dbReference type="EMBL" id="BLAG01000011">
    <property type="protein sequence ID" value="GES31736.1"/>
    <property type="molecule type" value="Genomic_DNA"/>
</dbReference>
<dbReference type="GeneID" id="96752859"/>
<sequence length="466" mass="48655">MRPAPRAPAAGPPPAAPPGTRPGRRRVEEARRLAARRPGTVLLVAAAAMLLLTWIPACLRPGMVDLRVYRSAAPHLLGGDLYAFRLNLPGTDLFPLPFTYPPFAALLFLPLSRVPWPPVSAAWTAASIAALCVLVHCCLRMADPDAAAARHRRRVLLWSAALLWTEPVAGTLALGQINLLLAAGVAYAVGRRPAAAAGLGVGLAAGVKLVPAVTGVYFLAQRRWAAACWTAAAGAATVAAGWWAAPGAAADFWLHAVGDAARVGPVGSVLNQSLRGALSRTLGHDTGWSAAWWACAVPAVLLALAAVVRAVRRADPLGALLAVQLLGLLVSPISWFHHWVWAVAAVLWLAHAPHRTRGRTAALTAWGLALGGHLVHWLGMAQPDIWQFGRPWYLAALGWGYPACAALTLVTLLRPAAGECAGNGPGSASGSASGGPEGRSRRGRRGRRRPERVPAAGTGPRPDGAT</sequence>
<feature type="transmembrane region" description="Helical" evidence="9">
    <location>
        <begin position="361"/>
        <end position="380"/>
    </location>
</feature>
<comment type="caution">
    <text evidence="10">The sequence shown here is derived from an EMBL/GenBank/DDBJ whole genome shotgun (WGS) entry which is preliminary data.</text>
</comment>
<protein>
    <submittedName>
        <fullName evidence="10">Polyprenol-phosphate-mannose-dependent alpha-(1-2)-phosphatidylinositol pentamannoside mannosyltransferase</fullName>
    </submittedName>
</protein>
<dbReference type="Proteomes" id="UP000325598">
    <property type="component" value="Unassembled WGS sequence"/>
</dbReference>
<evidence type="ECO:0000313" key="10">
    <source>
        <dbReference type="EMBL" id="GES31736.1"/>
    </source>
</evidence>